<dbReference type="PANTHER" id="PTHR10851:SF3">
    <property type="entry name" value="PYRIDOXINE_PYRIDOXAMINE 5'-PHOSPHATE OXIDASE 2"/>
    <property type="match status" value="1"/>
</dbReference>
<comment type="cofactor">
    <cofactor evidence="1">
        <name>FMN</name>
        <dbReference type="ChEBI" id="CHEBI:58210"/>
    </cofactor>
</comment>
<keyword evidence="7" id="KW-1185">Reference proteome</keyword>
<dbReference type="Gene3D" id="2.30.110.10">
    <property type="entry name" value="Electron Transport, Fmn-binding Protein, Chain A"/>
    <property type="match status" value="1"/>
</dbReference>
<proteinExistence type="predicted"/>
<evidence type="ECO:0000256" key="1">
    <source>
        <dbReference type="ARBA" id="ARBA00001917"/>
    </source>
</evidence>
<comment type="caution">
    <text evidence="6">The sequence shown here is derived from an EMBL/GenBank/DDBJ whole genome shotgun (WGS) entry which is preliminary data.</text>
</comment>
<evidence type="ECO:0000256" key="3">
    <source>
        <dbReference type="ARBA" id="ARBA00022643"/>
    </source>
</evidence>
<evidence type="ECO:0000313" key="6">
    <source>
        <dbReference type="EMBL" id="PRY77362.1"/>
    </source>
</evidence>
<dbReference type="GO" id="GO:0010181">
    <property type="term" value="F:FMN binding"/>
    <property type="evidence" value="ECO:0007669"/>
    <property type="project" value="InterPro"/>
</dbReference>
<evidence type="ECO:0000313" key="7">
    <source>
        <dbReference type="Proteomes" id="UP000238007"/>
    </source>
</evidence>
<keyword evidence="4" id="KW-0560">Oxidoreductase</keyword>
<dbReference type="SUPFAM" id="SSF50475">
    <property type="entry name" value="FMN-binding split barrel"/>
    <property type="match status" value="1"/>
</dbReference>
<dbReference type="RefSeq" id="WP_106357970.1">
    <property type="nucleotide sequence ID" value="NZ_PVTP01000006.1"/>
</dbReference>
<dbReference type="InterPro" id="IPR000659">
    <property type="entry name" value="Pyridox_Oxase"/>
</dbReference>
<evidence type="ECO:0000256" key="4">
    <source>
        <dbReference type="ARBA" id="ARBA00023002"/>
    </source>
</evidence>
<dbReference type="InterPro" id="IPR012349">
    <property type="entry name" value="Split_barrel_FMN-bd"/>
</dbReference>
<dbReference type="PANTHER" id="PTHR10851">
    <property type="entry name" value="PYRIDOXINE-5-PHOSPHATE OXIDASE"/>
    <property type="match status" value="1"/>
</dbReference>
<dbReference type="EMBL" id="PVTP01000006">
    <property type="protein sequence ID" value="PRY77362.1"/>
    <property type="molecule type" value="Genomic_DNA"/>
</dbReference>
<protein>
    <submittedName>
        <fullName evidence="6">Pyridoxamine 5'-phosphate oxidase-like protein</fullName>
    </submittedName>
</protein>
<dbReference type="OrthoDB" id="5120525at2"/>
<name>A0A2T0VYU2_9RHOB</name>
<accession>A0A2T0VYU2</accession>
<feature type="domain" description="Pyridoxamine 5'-phosphate oxidase Alr4036 family FMN-binding" evidence="5">
    <location>
        <begin position="22"/>
        <end position="102"/>
    </location>
</feature>
<sequence>MTEWYETLDGLHARAWETLRLGVDNPKHPARLPNFATVSPDGWPEARTVVLRSAEGASAEVSVHTDLFSGKVQSLRANPKASLHIWDSEQALQLRMKVEVSIASGADTRQLWGKIPDHAQQSYGVTPPPGALIDGGLDYVKQPDPDTFAVLTCRIVQIDVVHLGDDHRRALFSRESNWAGQWLSP</sequence>
<organism evidence="6 7">
    <name type="scientific">Yoonia maritima</name>
    <dbReference type="NCBI Taxonomy" id="1435347"/>
    <lineage>
        <taxon>Bacteria</taxon>
        <taxon>Pseudomonadati</taxon>
        <taxon>Pseudomonadota</taxon>
        <taxon>Alphaproteobacteria</taxon>
        <taxon>Rhodobacterales</taxon>
        <taxon>Paracoccaceae</taxon>
        <taxon>Yoonia</taxon>
    </lineage>
</organism>
<reference evidence="6 7" key="1">
    <citation type="submission" date="2018-03" db="EMBL/GenBank/DDBJ databases">
        <title>Genomic Encyclopedia of Archaeal and Bacterial Type Strains, Phase II (KMG-II): from individual species to whole genera.</title>
        <authorList>
            <person name="Goeker M."/>
        </authorList>
    </citation>
    <scope>NUCLEOTIDE SEQUENCE [LARGE SCALE GENOMIC DNA]</scope>
    <source>
        <strain evidence="6 7">DSM 101533</strain>
    </source>
</reference>
<dbReference type="GO" id="GO:0004733">
    <property type="term" value="F:pyridoxamine phosphate oxidase activity"/>
    <property type="evidence" value="ECO:0007669"/>
    <property type="project" value="InterPro"/>
</dbReference>
<gene>
    <name evidence="6" type="ORF">CLV80_106208</name>
</gene>
<dbReference type="Pfam" id="PF12766">
    <property type="entry name" value="Pyridox_oxase_2"/>
    <property type="match status" value="1"/>
</dbReference>
<dbReference type="InterPro" id="IPR024624">
    <property type="entry name" value="Pyridox_Oxase_Alr4036_FMN-bd"/>
</dbReference>
<dbReference type="Proteomes" id="UP000238007">
    <property type="component" value="Unassembled WGS sequence"/>
</dbReference>
<dbReference type="AlphaFoldDB" id="A0A2T0VYU2"/>
<keyword evidence="2" id="KW-0285">Flavoprotein</keyword>
<evidence type="ECO:0000259" key="5">
    <source>
        <dbReference type="Pfam" id="PF12766"/>
    </source>
</evidence>
<keyword evidence="3" id="KW-0288">FMN</keyword>
<dbReference type="GO" id="GO:0008615">
    <property type="term" value="P:pyridoxine biosynthetic process"/>
    <property type="evidence" value="ECO:0007669"/>
    <property type="project" value="InterPro"/>
</dbReference>
<evidence type="ECO:0000256" key="2">
    <source>
        <dbReference type="ARBA" id="ARBA00022630"/>
    </source>
</evidence>